<protein>
    <submittedName>
        <fullName evidence="2">Putative ovule protein</fullName>
    </submittedName>
</protein>
<sequence length="110" mass="12552">MMEHLKLMAKNTEVCLVSFSTFRLPDVTSHTQSKSLLSLTLLLLCFNGRLLSASYDTLKKHSSMVFVFPNRNRLLFVPMQMLIGQVTSMIAALSRVTFLSWNNTNFLEFS</sequence>
<feature type="transmembrane region" description="Helical" evidence="1">
    <location>
        <begin position="75"/>
        <end position="93"/>
    </location>
</feature>
<proteinExistence type="predicted"/>
<organism evidence="2">
    <name type="scientific">Solanum chacoense</name>
    <name type="common">Chaco potato</name>
    <dbReference type="NCBI Taxonomy" id="4108"/>
    <lineage>
        <taxon>Eukaryota</taxon>
        <taxon>Viridiplantae</taxon>
        <taxon>Streptophyta</taxon>
        <taxon>Embryophyta</taxon>
        <taxon>Tracheophyta</taxon>
        <taxon>Spermatophyta</taxon>
        <taxon>Magnoliopsida</taxon>
        <taxon>eudicotyledons</taxon>
        <taxon>Gunneridae</taxon>
        <taxon>Pentapetalae</taxon>
        <taxon>asterids</taxon>
        <taxon>lamiids</taxon>
        <taxon>Solanales</taxon>
        <taxon>Solanaceae</taxon>
        <taxon>Solanoideae</taxon>
        <taxon>Solaneae</taxon>
        <taxon>Solanum</taxon>
    </lineage>
</organism>
<accession>A0A0V0GNV5</accession>
<evidence type="ECO:0000313" key="2">
    <source>
        <dbReference type="EMBL" id="JAP09415.1"/>
    </source>
</evidence>
<keyword evidence="1" id="KW-1133">Transmembrane helix</keyword>
<keyword evidence="1" id="KW-0472">Membrane</keyword>
<dbReference type="AlphaFoldDB" id="A0A0V0GNV5"/>
<evidence type="ECO:0000256" key="1">
    <source>
        <dbReference type="SAM" id="Phobius"/>
    </source>
</evidence>
<keyword evidence="1" id="KW-0812">Transmembrane</keyword>
<reference evidence="2" key="1">
    <citation type="submission" date="2015-12" db="EMBL/GenBank/DDBJ databases">
        <title>Gene expression during late stages of embryo sac development: a critical building block for successful pollen-pistil interactions.</title>
        <authorList>
            <person name="Liu Y."/>
            <person name="Joly V."/>
            <person name="Sabar M."/>
            <person name="Matton D.P."/>
        </authorList>
    </citation>
    <scope>NUCLEOTIDE SEQUENCE</scope>
</reference>
<dbReference type="EMBL" id="GEDG01035052">
    <property type="protein sequence ID" value="JAP09415.1"/>
    <property type="molecule type" value="Transcribed_RNA"/>
</dbReference>
<name>A0A0V0GNV5_SOLCH</name>